<comment type="similarity">
    <text evidence="1">Belongs to the protein kinase superfamily. NEK Ser/Thr protein kinase family. NIMA subfamily.</text>
</comment>
<feature type="binding site" evidence="7">
    <location>
        <position position="41"/>
    </location>
    <ligand>
        <name>ATP</name>
        <dbReference type="ChEBI" id="CHEBI:30616"/>
    </ligand>
</feature>
<evidence type="ECO:0000256" key="6">
    <source>
        <dbReference type="ARBA" id="ARBA00022840"/>
    </source>
</evidence>
<dbReference type="PROSITE" id="PS00108">
    <property type="entry name" value="PROTEIN_KINASE_ST"/>
    <property type="match status" value="1"/>
</dbReference>
<proteinExistence type="inferred from homology"/>
<keyword evidence="5 10" id="KW-0418">Kinase</keyword>
<keyword evidence="6 7" id="KW-0067">ATP-binding</keyword>
<dbReference type="InterPro" id="IPR050660">
    <property type="entry name" value="NEK_Ser/Thr_kinase"/>
</dbReference>
<dbReference type="InterPro" id="IPR011009">
    <property type="entry name" value="Kinase-like_dom_sf"/>
</dbReference>
<dbReference type="OrthoDB" id="9762169at2"/>
<dbReference type="Gene3D" id="1.10.510.10">
    <property type="entry name" value="Transferase(Phosphotransferase) domain 1"/>
    <property type="match status" value="1"/>
</dbReference>
<feature type="domain" description="Protein kinase" evidence="9">
    <location>
        <begin position="12"/>
        <end position="269"/>
    </location>
</feature>
<keyword evidence="4 7" id="KW-0547">Nucleotide-binding</keyword>
<keyword evidence="11" id="KW-1185">Reference proteome</keyword>
<dbReference type="Proteomes" id="UP000293036">
    <property type="component" value="Unassembled WGS sequence"/>
</dbReference>
<evidence type="ECO:0000313" key="10">
    <source>
        <dbReference type="EMBL" id="TBW22866.1"/>
    </source>
</evidence>
<dbReference type="RefSeq" id="WP_131279944.1">
    <property type="nucleotide sequence ID" value="NZ_JBHSLR010000009.1"/>
</dbReference>
<dbReference type="GO" id="GO:0005524">
    <property type="term" value="F:ATP binding"/>
    <property type="evidence" value="ECO:0007669"/>
    <property type="project" value="UniProtKB-UniRule"/>
</dbReference>
<dbReference type="EMBL" id="SJDT01000002">
    <property type="protein sequence ID" value="TBW22866.1"/>
    <property type="molecule type" value="Genomic_DNA"/>
</dbReference>
<protein>
    <recommendedName>
        <fullName evidence="2">non-specific serine/threonine protein kinase</fullName>
        <ecNumber evidence="2">2.7.11.1</ecNumber>
    </recommendedName>
</protein>
<dbReference type="AlphaFoldDB" id="A0A4Q9V1A5"/>
<evidence type="ECO:0000259" key="9">
    <source>
        <dbReference type="PROSITE" id="PS50011"/>
    </source>
</evidence>
<evidence type="ECO:0000256" key="1">
    <source>
        <dbReference type="ARBA" id="ARBA00010886"/>
    </source>
</evidence>
<dbReference type="PANTHER" id="PTHR43671">
    <property type="entry name" value="SERINE/THREONINE-PROTEIN KINASE NEK"/>
    <property type="match status" value="1"/>
</dbReference>
<organism evidence="10 11">
    <name type="scientific">Arcanobacterium bovis</name>
    <dbReference type="NCBI Taxonomy" id="2529275"/>
    <lineage>
        <taxon>Bacteria</taxon>
        <taxon>Bacillati</taxon>
        <taxon>Actinomycetota</taxon>
        <taxon>Actinomycetes</taxon>
        <taxon>Actinomycetales</taxon>
        <taxon>Actinomycetaceae</taxon>
        <taxon>Arcanobacterium</taxon>
    </lineage>
</organism>
<keyword evidence="8" id="KW-1133">Transmembrane helix</keyword>
<gene>
    <name evidence="10" type="ORF">EZJ44_02925</name>
</gene>
<keyword evidence="8" id="KW-0812">Transmembrane</keyword>
<dbReference type="EC" id="2.7.11.1" evidence="2"/>
<evidence type="ECO:0000256" key="3">
    <source>
        <dbReference type="ARBA" id="ARBA00022679"/>
    </source>
</evidence>
<dbReference type="InterPro" id="IPR008271">
    <property type="entry name" value="Ser/Thr_kinase_AS"/>
</dbReference>
<evidence type="ECO:0000313" key="11">
    <source>
        <dbReference type="Proteomes" id="UP000293036"/>
    </source>
</evidence>
<sequence>MSNQGFDFGASYVLDEIIGEGASGVVWKGHRKGDGAAVAVKILRDQYANDPQILTRFVTERTLLTTLEHDNIVKVLDLVVESGRLGIVMEYVEGETLREVLMRDSVCGLRSAVAIVIETLRALEHAHAHNIVHRDIKPDNILIARGNADISIKLTDFGISKILGEQSKATQVVGTPEYMSPELIEKGIAIPETDVYATGIMFYELLAGRTPFSGGDNAFTIAHRHLSSLPPAIDGLDEKIASVLWTMLEKDPRRRLPAPELIKQLNELIDNLDDSRKLVRQEDVQNYAPATVLKPRLGESENDISSHDTESQEAVRNVPVLLDELSPSTQATVMKPLSADDGTAISNVDRKSSARKADLTGKNGMRAQRHKIVVFAIAGLLLAASVVGVAMFSRSSNGSKEFASEQVSQEDSPLPSGLIISRSAKVDSERNVITYEIKYETHKQALSGVVLETLQDLDGACIEPRWDGQSVTKNSPSQTSLDVPCSFAIGLEPISSGKPHIVSATIPLENLGFSSSQDVSQWLKTTSENTLKNVQNPNMNSTSYPLQRLVGLKMSVPSRVVQGNIVPISVIGIWPNGENQLSPVFISPQVGNPTSVLTDITGANIDSVRFTDRCAGAVAVSQDGRSITSLHPGTCDLEGNIGNFNLTPAKITVTGTGS</sequence>
<dbReference type="PROSITE" id="PS50011">
    <property type="entry name" value="PROTEIN_KINASE_DOM"/>
    <property type="match status" value="1"/>
</dbReference>
<dbReference type="SUPFAM" id="SSF56112">
    <property type="entry name" value="Protein kinase-like (PK-like)"/>
    <property type="match status" value="1"/>
</dbReference>
<evidence type="ECO:0000256" key="7">
    <source>
        <dbReference type="PROSITE-ProRule" id="PRU10141"/>
    </source>
</evidence>
<keyword evidence="3" id="KW-0808">Transferase</keyword>
<dbReference type="CDD" id="cd14014">
    <property type="entry name" value="STKc_PknB_like"/>
    <property type="match status" value="1"/>
</dbReference>
<comment type="caution">
    <text evidence="10">The sequence shown here is derived from an EMBL/GenBank/DDBJ whole genome shotgun (WGS) entry which is preliminary data.</text>
</comment>
<evidence type="ECO:0000256" key="5">
    <source>
        <dbReference type="ARBA" id="ARBA00022777"/>
    </source>
</evidence>
<keyword evidence="8" id="KW-0472">Membrane</keyword>
<evidence type="ECO:0000256" key="8">
    <source>
        <dbReference type="SAM" id="Phobius"/>
    </source>
</evidence>
<reference evidence="10 11" key="1">
    <citation type="submission" date="2019-02" db="EMBL/GenBank/DDBJ databases">
        <title>Arcanobacterium bovis sp. nov., isolated from the milk of a cow with mastitis.</title>
        <authorList>
            <person name="Sammra O."/>
            <person name="Foster G."/>
            <person name="Hassan A."/>
            <person name="Alssahen M."/>
            <person name="Laemmler C."/>
            <person name="Borowiak M."/>
            <person name="Malorny B."/>
            <person name="Abdulmawjood A."/>
        </authorList>
    </citation>
    <scope>NUCLEOTIDE SEQUENCE [LARGE SCALE GENOMIC DNA]</scope>
    <source>
        <strain evidence="10 11">C605018/01/1</strain>
    </source>
</reference>
<evidence type="ECO:0000256" key="2">
    <source>
        <dbReference type="ARBA" id="ARBA00012513"/>
    </source>
</evidence>
<dbReference type="GO" id="GO:0004674">
    <property type="term" value="F:protein serine/threonine kinase activity"/>
    <property type="evidence" value="ECO:0007669"/>
    <property type="project" value="UniProtKB-KW"/>
</dbReference>
<dbReference type="PANTHER" id="PTHR43671:SF13">
    <property type="entry name" value="SERINE_THREONINE-PROTEIN KINASE NEK2"/>
    <property type="match status" value="1"/>
</dbReference>
<accession>A0A4Q9V1A5</accession>
<evidence type="ECO:0000256" key="4">
    <source>
        <dbReference type="ARBA" id="ARBA00022741"/>
    </source>
</evidence>
<dbReference type="InterPro" id="IPR017441">
    <property type="entry name" value="Protein_kinase_ATP_BS"/>
</dbReference>
<name>A0A4Q9V1A5_9ACTO</name>
<keyword evidence="10" id="KW-0723">Serine/threonine-protein kinase</keyword>
<feature type="transmembrane region" description="Helical" evidence="8">
    <location>
        <begin position="372"/>
        <end position="392"/>
    </location>
</feature>
<dbReference type="InterPro" id="IPR000719">
    <property type="entry name" value="Prot_kinase_dom"/>
</dbReference>
<dbReference type="Pfam" id="PF00069">
    <property type="entry name" value="Pkinase"/>
    <property type="match status" value="1"/>
</dbReference>
<dbReference type="SMART" id="SM00220">
    <property type="entry name" value="S_TKc"/>
    <property type="match status" value="1"/>
</dbReference>
<dbReference type="PROSITE" id="PS00107">
    <property type="entry name" value="PROTEIN_KINASE_ATP"/>
    <property type="match status" value="1"/>
</dbReference>